<accession>A0A9Y4MPK5</accession>
<dbReference type="GeneID" id="103352987"/>
<protein>
    <submittedName>
        <fullName evidence="3">Uncharacterized protein LOC103352987</fullName>
    </submittedName>
</protein>
<organism evidence="2 3">
    <name type="scientific">Stegastes partitus</name>
    <name type="common">bicolor damselfish</name>
    <dbReference type="NCBI Taxonomy" id="144197"/>
    <lineage>
        <taxon>Eukaryota</taxon>
        <taxon>Metazoa</taxon>
        <taxon>Chordata</taxon>
        <taxon>Craniata</taxon>
        <taxon>Vertebrata</taxon>
        <taxon>Euteleostomi</taxon>
        <taxon>Actinopterygii</taxon>
        <taxon>Neopterygii</taxon>
        <taxon>Teleostei</taxon>
        <taxon>Neoteleostei</taxon>
        <taxon>Acanthomorphata</taxon>
        <taxon>Ovalentaria</taxon>
        <taxon>Pomacentridae</taxon>
        <taxon>Stegastes</taxon>
    </lineage>
</organism>
<feature type="compositionally biased region" description="Basic and acidic residues" evidence="1">
    <location>
        <begin position="135"/>
        <end position="145"/>
    </location>
</feature>
<dbReference type="RefSeq" id="XP_008273941.1">
    <property type="nucleotide sequence ID" value="XM_008275719.1"/>
</dbReference>
<gene>
    <name evidence="3" type="primary">LOC103352987</name>
</gene>
<reference evidence="3" key="1">
    <citation type="submission" date="2025-08" db="UniProtKB">
        <authorList>
            <consortium name="RefSeq"/>
        </authorList>
    </citation>
    <scope>IDENTIFICATION</scope>
</reference>
<name>A0A9Y4MPK5_9TELE</name>
<evidence type="ECO:0000313" key="2">
    <source>
        <dbReference type="Proteomes" id="UP000694891"/>
    </source>
</evidence>
<dbReference type="Proteomes" id="UP000694891">
    <property type="component" value="Unplaced"/>
</dbReference>
<evidence type="ECO:0000313" key="3">
    <source>
        <dbReference type="RefSeq" id="XP_008273941.1"/>
    </source>
</evidence>
<keyword evidence="2" id="KW-1185">Reference proteome</keyword>
<feature type="region of interest" description="Disordered" evidence="1">
    <location>
        <begin position="106"/>
        <end position="213"/>
    </location>
</feature>
<proteinExistence type="predicted"/>
<feature type="compositionally biased region" description="Basic and acidic residues" evidence="1">
    <location>
        <begin position="153"/>
        <end position="162"/>
    </location>
</feature>
<sequence length="228" mass="25545">MSSSECLTEFTAEQENVCSQENASTCEPTTVWKPEITINTAALPQHVYKEEDVFDDKQLCNQEGSCSLNDRGPPQIKEEQVELYTSLDQASQQLPQIKEEQEELFTCPDQVKPEPSQIKEEQEELYSSLEQVDPEPPHIKDEQDKFCTGLSQKDPEPPQIKEEQDELCTSQEGELLVVKQETDSFMETSAYEESDHSGNSPISDSHCDADASYVEVTELRSATPGGSS</sequence>
<dbReference type="AlphaFoldDB" id="A0A9Y4MPK5"/>
<evidence type="ECO:0000256" key="1">
    <source>
        <dbReference type="SAM" id="MobiDB-lite"/>
    </source>
</evidence>